<gene>
    <name evidence="7" type="ORF">D9611_006936</name>
</gene>
<feature type="transmembrane region" description="Helical" evidence="6">
    <location>
        <begin position="94"/>
        <end position="118"/>
    </location>
</feature>
<comment type="similarity">
    <text evidence="2 6">Belongs to the OST5 family.</text>
</comment>
<dbReference type="GO" id="GO:0008250">
    <property type="term" value="C:oligosaccharyltransferase complex"/>
    <property type="evidence" value="ECO:0007669"/>
    <property type="project" value="UniProtKB-UniRule"/>
</dbReference>
<sequence length="119" mass="12824">MKLCRNATVARLIRVDDTCLFHPRSRHCAWRSPPALIIMEYDALKTLHSSLPPFAPHIPVGVLPVLALVLLSTTFVLAFYFSTLPKSTIPAKEVAVASTASVLGGFGVVALFCTAGVYV</sequence>
<keyword evidence="3 6" id="KW-0812">Transmembrane</keyword>
<evidence type="ECO:0000313" key="7">
    <source>
        <dbReference type="EMBL" id="KAF5314052.1"/>
    </source>
</evidence>
<comment type="caution">
    <text evidence="7">The sequence shown here is derived from an EMBL/GenBank/DDBJ whole genome shotgun (WGS) entry which is preliminary data.</text>
</comment>
<feature type="transmembrane region" description="Helical" evidence="6">
    <location>
        <begin position="58"/>
        <end position="82"/>
    </location>
</feature>
<evidence type="ECO:0000313" key="8">
    <source>
        <dbReference type="Proteomes" id="UP000541558"/>
    </source>
</evidence>
<protein>
    <recommendedName>
        <fullName evidence="6">Dolichyl-diphosphooligosaccharide-protein glycosyltransferase subunit OST5</fullName>
    </recommendedName>
</protein>
<evidence type="ECO:0000256" key="3">
    <source>
        <dbReference type="ARBA" id="ARBA00022692"/>
    </source>
</evidence>
<evidence type="ECO:0000256" key="4">
    <source>
        <dbReference type="ARBA" id="ARBA00022989"/>
    </source>
</evidence>
<dbReference type="EMBL" id="JAACJK010000222">
    <property type="protein sequence ID" value="KAF5314052.1"/>
    <property type="molecule type" value="Genomic_DNA"/>
</dbReference>
<comment type="subunit">
    <text evidence="6">Component of the oligosaccharyltransferase (OST) complex.</text>
</comment>
<comment type="function">
    <text evidence="6">Subunit of the oligosaccharyl transferase (OST) complex that catalyzes the initial transfer of a defined glycan (Glc(3)Man(9)GlcNAc(2) in eukaryotes) from the lipid carrier dolichol-pyrophosphate to an asparagine residue within an Asn-X-Ser/Thr consensus motif in nascent polypeptide chains, the first step in protein N-glycosylation. N-glycosylation occurs cotranslationally and the complex associates with the Sec61 complex at the channel-forming translocon complex that mediates protein translocation across the endoplasmic reticulum (ER). All subunits are required for a maximal enzyme activity.</text>
</comment>
<dbReference type="AlphaFoldDB" id="A0A8H5EVP8"/>
<comment type="subcellular location">
    <subcellularLocation>
        <location evidence="1 6">Membrane</location>
        <topology evidence="1 6">Multi-pass membrane protein</topology>
    </subcellularLocation>
</comment>
<dbReference type="OrthoDB" id="2503643at2759"/>
<accession>A0A8H5EVP8</accession>
<evidence type="ECO:0000256" key="2">
    <source>
        <dbReference type="ARBA" id="ARBA00009825"/>
    </source>
</evidence>
<dbReference type="GO" id="GO:0006487">
    <property type="term" value="P:protein N-linked glycosylation"/>
    <property type="evidence" value="ECO:0007669"/>
    <property type="project" value="UniProtKB-UniRule"/>
</dbReference>
<evidence type="ECO:0000256" key="1">
    <source>
        <dbReference type="ARBA" id="ARBA00004141"/>
    </source>
</evidence>
<proteinExistence type="inferred from homology"/>
<keyword evidence="8" id="KW-1185">Reference proteome</keyword>
<dbReference type="Proteomes" id="UP000541558">
    <property type="component" value="Unassembled WGS sequence"/>
</dbReference>
<reference evidence="7 8" key="1">
    <citation type="journal article" date="2020" name="ISME J.">
        <title>Uncovering the hidden diversity of litter-decomposition mechanisms in mushroom-forming fungi.</title>
        <authorList>
            <person name="Floudas D."/>
            <person name="Bentzer J."/>
            <person name="Ahren D."/>
            <person name="Johansson T."/>
            <person name="Persson P."/>
            <person name="Tunlid A."/>
        </authorList>
    </citation>
    <scope>NUCLEOTIDE SEQUENCE [LARGE SCALE GENOMIC DNA]</scope>
    <source>
        <strain evidence="7 8">CBS 175.51</strain>
    </source>
</reference>
<dbReference type="InterPro" id="IPR007915">
    <property type="entry name" value="TMEM258/Ost5"/>
</dbReference>
<keyword evidence="4 6" id="KW-1133">Transmembrane helix</keyword>
<evidence type="ECO:0000256" key="5">
    <source>
        <dbReference type="ARBA" id="ARBA00023136"/>
    </source>
</evidence>
<name>A0A8H5EVP8_9AGAR</name>
<keyword evidence="5 6" id="KW-0472">Membrane</keyword>
<dbReference type="Pfam" id="PF05251">
    <property type="entry name" value="Ost5"/>
    <property type="match status" value="1"/>
</dbReference>
<organism evidence="7 8">
    <name type="scientific">Ephemerocybe angulata</name>
    <dbReference type="NCBI Taxonomy" id="980116"/>
    <lineage>
        <taxon>Eukaryota</taxon>
        <taxon>Fungi</taxon>
        <taxon>Dikarya</taxon>
        <taxon>Basidiomycota</taxon>
        <taxon>Agaricomycotina</taxon>
        <taxon>Agaricomycetes</taxon>
        <taxon>Agaricomycetidae</taxon>
        <taxon>Agaricales</taxon>
        <taxon>Agaricineae</taxon>
        <taxon>Psathyrellaceae</taxon>
        <taxon>Ephemerocybe</taxon>
    </lineage>
</organism>
<evidence type="ECO:0000256" key="6">
    <source>
        <dbReference type="RuleBase" id="RU367008"/>
    </source>
</evidence>